<gene>
    <name evidence="5" type="ORF">GCM10023313_36170</name>
</gene>
<dbReference type="PANTHER" id="PTHR43212">
    <property type="entry name" value="QUERCETIN 2,3-DIOXYGENASE"/>
    <property type="match status" value="1"/>
</dbReference>
<dbReference type="InterPro" id="IPR041602">
    <property type="entry name" value="Quercetinase_C"/>
</dbReference>
<dbReference type="SUPFAM" id="SSF51182">
    <property type="entry name" value="RmlC-like cupins"/>
    <property type="match status" value="1"/>
</dbReference>
<dbReference type="Pfam" id="PF02678">
    <property type="entry name" value="Pirin"/>
    <property type="match status" value="1"/>
</dbReference>
<dbReference type="Gene3D" id="2.60.120.10">
    <property type="entry name" value="Jelly Rolls"/>
    <property type="match status" value="2"/>
</dbReference>
<evidence type="ECO:0000313" key="5">
    <source>
        <dbReference type="EMBL" id="GAA4928304.1"/>
    </source>
</evidence>
<sequence>MFKHILNNIDMKKIFHPADKRGYNDIGWLKAKFSFSFGPYYDPEKIHFGALRVLNDDIIGRGRGFGAHPHDNMEIITIVLDGALEHKDSMGNVGIIKAGEVQVMSAGTGITHSEYNPLRDKDTSSLQIWVFPKEQNIKPRYDQKSFTDALKLNELITLVSPDRHSEALWINQDATFSMGEFEAEKRIKYDIKTLGNGAYFFLLEGSVEIDGTTLNKRDALGVYDTSSVTIETVAHSRLLILEVPM</sequence>
<dbReference type="PANTHER" id="PTHR43212:SF3">
    <property type="entry name" value="QUERCETIN 2,3-DIOXYGENASE"/>
    <property type="match status" value="1"/>
</dbReference>
<accession>A0ABP9G5B1</accession>
<dbReference type="CDD" id="cd02910">
    <property type="entry name" value="cupin_Yhhw_N"/>
    <property type="match status" value="1"/>
</dbReference>
<evidence type="ECO:0000256" key="2">
    <source>
        <dbReference type="RuleBase" id="RU003457"/>
    </source>
</evidence>
<comment type="similarity">
    <text evidence="1 2">Belongs to the pirin family.</text>
</comment>
<evidence type="ECO:0000256" key="1">
    <source>
        <dbReference type="ARBA" id="ARBA00008416"/>
    </source>
</evidence>
<dbReference type="InterPro" id="IPR014710">
    <property type="entry name" value="RmlC-like_jellyroll"/>
</dbReference>
<feature type="domain" description="Quercetin 2,3-dioxygenase C-terminal cupin" evidence="4">
    <location>
        <begin position="158"/>
        <end position="243"/>
    </location>
</feature>
<dbReference type="InterPro" id="IPR012093">
    <property type="entry name" value="Pirin"/>
</dbReference>
<dbReference type="InterPro" id="IPR011051">
    <property type="entry name" value="RmlC_Cupin_sf"/>
</dbReference>
<comment type="caution">
    <text evidence="5">The sequence shown here is derived from an EMBL/GenBank/DDBJ whole genome shotgun (WGS) entry which is preliminary data.</text>
</comment>
<protein>
    <submittedName>
        <fullName evidence="5">Pirin family protein</fullName>
    </submittedName>
</protein>
<dbReference type="PIRSF" id="PIRSF006232">
    <property type="entry name" value="Pirin"/>
    <property type="match status" value="1"/>
</dbReference>
<proteinExistence type="inferred from homology"/>
<evidence type="ECO:0000313" key="6">
    <source>
        <dbReference type="Proteomes" id="UP001501436"/>
    </source>
</evidence>
<dbReference type="EMBL" id="BAABJI010000004">
    <property type="protein sequence ID" value="GAA4928304.1"/>
    <property type="molecule type" value="Genomic_DNA"/>
</dbReference>
<organism evidence="5 6">
    <name type="scientific">Mucilaginibacter defluvii</name>
    <dbReference type="NCBI Taxonomy" id="1196019"/>
    <lineage>
        <taxon>Bacteria</taxon>
        <taxon>Pseudomonadati</taxon>
        <taxon>Bacteroidota</taxon>
        <taxon>Sphingobacteriia</taxon>
        <taxon>Sphingobacteriales</taxon>
        <taxon>Sphingobacteriaceae</taxon>
        <taxon>Mucilaginibacter</taxon>
    </lineage>
</organism>
<evidence type="ECO:0000259" key="4">
    <source>
        <dbReference type="Pfam" id="PF17954"/>
    </source>
</evidence>
<name>A0ABP9G5B1_9SPHI</name>
<dbReference type="Proteomes" id="UP001501436">
    <property type="component" value="Unassembled WGS sequence"/>
</dbReference>
<evidence type="ECO:0000259" key="3">
    <source>
        <dbReference type="Pfam" id="PF02678"/>
    </source>
</evidence>
<reference evidence="6" key="1">
    <citation type="journal article" date="2019" name="Int. J. Syst. Evol. Microbiol.">
        <title>The Global Catalogue of Microorganisms (GCM) 10K type strain sequencing project: providing services to taxonomists for standard genome sequencing and annotation.</title>
        <authorList>
            <consortium name="The Broad Institute Genomics Platform"/>
            <consortium name="The Broad Institute Genome Sequencing Center for Infectious Disease"/>
            <person name="Wu L."/>
            <person name="Ma J."/>
        </authorList>
    </citation>
    <scope>NUCLEOTIDE SEQUENCE [LARGE SCALE GENOMIC DNA]</scope>
    <source>
        <strain evidence="6">JCM 18283</strain>
    </source>
</reference>
<dbReference type="Pfam" id="PF17954">
    <property type="entry name" value="Pirin_C_2"/>
    <property type="match status" value="1"/>
</dbReference>
<keyword evidence="6" id="KW-1185">Reference proteome</keyword>
<feature type="domain" description="Pirin N-terminal" evidence="3">
    <location>
        <begin position="23"/>
        <end position="130"/>
    </location>
</feature>
<dbReference type="InterPro" id="IPR003829">
    <property type="entry name" value="Pirin_N_dom"/>
</dbReference>